<evidence type="ECO:0000256" key="9">
    <source>
        <dbReference type="PIRSR" id="PIRSR600101-1"/>
    </source>
</evidence>
<feature type="compositionally biased region" description="Low complexity" evidence="12">
    <location>
        <begin position="26"/>
        <end position="38"/>
    </location>
</feature>
<dbReference type="InterPro" id="IPR043137">
    <property type="entry name" value="GGT_ssub_C"/>
</dbReference>
<dbReference type="Gene3D" id="3.60.20.40">
    <property type="match status" value="1"/>
</dbReference>
<name>A0A1H5H224_9ACTN</name>
<dbReference type="Proteomes" id="UP000182375">
    <property type="component" value="Unassembled WGS sequence"/>
</dbReference>
<dbReference type="Pfam" id="PF01019">
    <property type="entry name" value="G_glu_transpept"/>
    <property type="match status" value="1"/>
</dbReference>
<organism evidence="14 15">
    <name type="scientific">Streptomyces misionensis</name>
    <dbReference type="NCBI Taxonomy" id="67331"/>
    <lineage>
        <taxon>Bacteria</taxon>
        <taxon>Bacillati</taxon>
        <taxon>Actinomycetota</taxon>
        <taxon>Actinomycetes</taxon>
        <taxon>Kitasatosporales</taxon>
        <taxon>Streptomycetaceae</taxon>
        <taxon>Streptomyces</taxon>
    </lineage>
</organism>
<keyword evidence="11" id="KW-0317">Glutathione biosynthesis</keyword>
<dbReference type="InterPro" id="IPR000101">
    <property type="entry name" value="GGT_peptidase"/>
</dbReference>
<keyword evidence="4 11" id="KW-0808">Transferase</keyword>
<dbReference type="EMBL" id="FNTD01000004">
    <property type="protein sequence ID" value="SEE21804.1"/>
    <property type="molecule type" value="Genomic_DNA"/>
</dbReference>
<keyword evidence="13" id="KW-0732">Signal</keyword>
<evidence type="ECO:0000256" key="12">
    <source>
        <dbReference type="SAM" id="MobiDB-lite"/>
    </source>
</evidence>
<accession>A0A1H5H224</accession>
<dbReference type="GO" id="GO:0006751">
    <property type="term" value="P:glutathione catabolic process"/>
    <property type="evidence" value="ECO:0007669"/>
    <property type="project" value="UniProtKB-UniRule"/>
</dbReference>
<dbReference type="InterPro" id="IPR029055">
    <property type="entry name" value="Ntn_hydrolases_N"/>
</dbReference>
<feature type="binding site" evidence="10">
    <location>
        <begin position="486"/>
        <end position="487"/>
    </location>
    <ligand>
        <name>L-glutamate</name>
        <dbReference type="ChEBI" id="CHEBI:29985"/>
    </ligand>
</feature>
<feature type="region of interest" description="Disordered" evidence="12">
    <location>
        <begin position="26"/>
        <end position="46"/>
    </location>
</feature>
<reference evidence="14 15" key="1">
    <citation type="submission" date="2016-10" db="EMBL/GenBank/DDBJ databases">
        <authorList>
            <person name="de Groot N.N."/>
        </authorList>
    </citation>
    <scope>NUCLEOTIDE SEQUENCE [LARGE SCALE GENOMIC DNA]</scope>
    <source>
        <strain evidence="14 15">DSM 40306</strain>
    </source>
</reference>
<evidence type="ECO:0000256" key="5">
    <source>
        <dbReference type="ARBA" id="ARBA00022801"/>
    </source>
</evidence>
<protein>
    <recommendedName>
        <fullName evidence="11">Glutathione hydrolase proenzyme</fullName>
        <ecNumber evidence="11">2.3.2.2</ecNumber>
        <ecNumber evidence="11">3.4.19.13</ecNumber>
    </recommendedName>
    <component>
        <recommendedName>
            <fullName evidence="11">Glutathione hydrolase large chain</fullName>
        </recommendedName>
    </component>
    <component>
        <recommendedName>
            <fullName evidence="11">Glutathione hydrolase small chain</fullName>
        </recommendedName>
    </component>
</protein>
<feature type="binding site" evidence="10">
    <location>
        <position position="120"/>
    </location>
    <ligand>
        <name>L-glutamate</name>
        <dbReference type="ChEBI" id="CHEBI:29985"/>
    </ligand>
</feature>
<dbReference type="RefSeq" id="WP_079172544.1">
    <property type="nucleotide sequence ID" value="NZ_FNTD01000004.1"/>
</dbReference>
<dbReference type="InterPro" id="IPR051792">
    <property type="entry name" value="GGT_bact"/>
</dbReference>
<keyword evidence="5 11" id="KW-0378">Hydrolase</keyword>
<gene>
    <name evidence="14" type="ORF">SAMN04490357_7316</name>
</gene>
<comment type="PTM">
    <text evidence="11">Cleaved by autocatalysis into a large and a small subunit.</text>
</comment>
<evidence type="ECO:0000256" key="10">
    <source>
        <dbReference type="PIRSR" id="PIRSR600101-2"/>
    </source>
</evidence>
<dbReference type="EC" id="2.3.2.2" evidence="11"/>
<feature type="chain" id="PRO_5010321863" description="Glutathione hydrolase proenzyme" evidence="13">
    <location>
        <begin position="28"/>
        <end position="616"/>
    </location>
</feature>
<feature type="region of interest" description="Disordered" evidence="12">
    <location>
        <begin position="388"/>
        <end position="411"/>
    </location>
</feature>
<dbReference type="PANTHER" id="PTHR43199">
    <property type="entry name" value="GLUTATHIONE HYDROLASE"/>
    <property type="match status" value="1"/>
</dbReference>
<dbReference type="EC" id="3.4.19.13" evidence="11"/>
<comment type="catalytic activity">
    <reaction evidence="8 11">
        <text>an N-terminal (5-L-glutamyl)-[peptide] + an alpha-amino acid = 5-L-glutamyl amino acid + an N-terminal L-alpha-aminoacyl-[peptide]</text>
        <dbReference type="Rhea" id="RHEA:23904"/>
        <dbReference type="Rhea" id="RHEA-COMP:9780"/>
        <dbReference type="Rhea" id="RHEA-COMP:9795"/>
        <dbReference type="ChEBI" id="CHEBI:77644"/>
        <dbReference type="ChEBI" id="CHEBI:78597"/>
        <dbReference type="ChEBI" id="CHEBI:78599"/>
        <dbReference type="ChEBI" id="CHEBI:78608"/>
        <dbReference type="EC" id="2.3.2.2"/>
    </reaction>
</comment>
<comment type="similarity">
    <text evidence="3 11">Belongs to the gamma-glutamyltransferase family.</text>
</comment>
<dbReference type="PRINTS" id="PR01210">
    <property type="entry name" value="GGTRANSPTASE"/>
</dbReference>
<evidence type="ECO:0000256" key="6">
    <source>
        <dbReference type="ARBA" id="ARBA00023145"/>
    </source>
</evidence>
<evidence type="ECO:0000256" key="13">
    <source>
        <dbReference type="SAM" id="SignalP"/>
    </source>
</evidence>
<dbReference type="NCBIfam" id="TIGR00066">
    <property type="entry name" value="g_glut_trans"/>
    <property type="match status" value="1"/>
</dbReference>
<feature type="signal peptide" evidence="13">
    <location>
        <begin position="1"/>
        <end position="27"/>
    </location>
</feature>
<sequence length="616" mass="64964">MTTRRTLVTAASTALLTLPLLPHTAAASTPAAPQETAPGLQPPAKQAVAVGDGGAVASVNPYATQVGIDVLRRGGNAIDAAVATAAALGVVEPYSCGVGGGGYFVYYDARTRTVHTIDGRETGPARMRSDSFTDPATGKAIPFDDAVNSGLSVGVPGTPATWRKALDAWGTLSLAEVMRPAIRIADEGFVVNEQFRAQTEMNEDRFRAFTSTTRLFLPNGRLPVVGSLFRNPELARTYRELARTGMDAMYFGDVGRDVVRTVQNPPVAPGSTRKVRPGLMERADLAAYRVIMRAPTRTTYHGLDVYSMAPSSSGGTTVGEALNILENLHLSPADKVQALHDYLEASRIAFADRNRWVGDPAFSDVPTQELLGKEFAKDRACLIRPTTSLTSPVAPGDPRHPAGCSDSGTGALEPYEGRSTTHLVASDRWGNVVSYTLTIEQTGGSAITVPGRGFLLNNELTDFDFTPLQEGVPDPNLPGPGKRPRSSMSPTIVMRGGKPVIAVGSPGGATIITTVLQTLVNRLDLGMTLPDAVAAPRISQRNGATTEAEPAFLDSPERPALEALGERFVLAPPAFTPSPEIGAVAALEFGSHGKVTAVAEPKRRGGGSAMVVHQRS</sequence>
<comment type="pathway">
    <text evidence="11">Sulfur metabolism; glutathione metabolism.</text>
</comment>
<keyword evidence="6 11" id="KW-0865">Zymogen</keyword>
<dbReference type="AlphaFoldDB" id="A0A1H5H224"/>
<dbReference type="InterPro" id="IPR006311">
    <property type="entry name" value="TAT_signal"/>
</dbReference>
<evidence type="ECO:0000256" key="2">
    <source>
        <dbReference type="ARBA" id="ARBA00001089"/>
    </source>
</evidence>
<dbReference type="PROSITE" id="PS51318">
    <property type="entry name" value="TAT"/>
    <property type="match status" value="1"/>
</dbReference>
<dbReference type="GO" id="GO:0036374">
    <property type="term" value="F:glutathione hydrolase activity"/>
    <property type="evidence" value="ECO:0007669"/>
    <property type="project" value="UniProtKB-UniRule"/>
</dbReference>
<feature type="active site" description="Nucleophile" evidence="9">
    <location>
        <position position="420"/>
    </location>
</feature>
<comment type="catalytic activity">
    <reaction evidence="2 11">
        <text>glutathione + H2O = L-cysteinylglycine + L-glutamate</text>
        <dbReference type="Rhea" id="RHEA:28807"/>
        <dbReference type="ChEBI" id="CHEBI:15377"/>
        <dbReference type="ChEBI" id="CHEBI:29985"/>
        <dbReference type="ChEBI" id="CHEBI:57925"/>
        <dbReference type="ChEBI" id="CHEBI:61694"/>
        <dbReference type="EC" id="3.4.19.13"/>
    </reaction>
</comment>
<evidence type="ECO:0000313" key="15">
    <source>
        <dbReference type="Proteomes" id="UP000182375"/>
    </source>
</evidence>
<dbReference type="PANTHER" id="PTHR43199:SF1">
    <property type="entry name" value="GLUTATHIONE HYDROLASE PROENZYME"/>
    <property type="match status" value="1"/>
</dbReference>
<proteinExistence type="inferred from homology"/>
<evidence type="ECO:0000256" key="11">
    <source>
        <dbReference type="RuleBase" id="RU368036"/>
    </source>
</evidence>
<evidence type="ECO:0000313" key="14">
    <source>
        <dbReference type="EMBL" id="SEE21804.1"/>
    </source>
</evidence>
<evidence type="ECO:0000256" key="3">
    <source>
        <dbReference type="ARBA" id="ARBA00009381"/>
    </source>
</evidence>
<dbReference type="STRING" id="67331.SAMN04490357_7316"/>
<evidence type="ECO:0000256" key="8">
    <source>
        <dbReference type="ARBA" id="ARBA00047417"/>
    </source>
</evidence>
<evidence type="ECO:0000256" key="7">
    <source>
        <dbReference type="ARBA" id="ARBA00023315"/>
    </source>
</evidence>
<dbReference type="GeneID" id="95516306"/>
<dbReference type="GO" id="GO:0006750">
    <property type="term" value="P:glutathione biosynthetic process"/>
    <property type="evidence" value="ECO:0007669"/>
    <property type="project" value="UniProtKB-KW"/>
</dbReference>
<dbReference type="Gene3D" id="1.10.246.130">
    <property type="match status" value="1"/>
</dbReference>
<evidence type="ECO:0000256" key="1">
    <source>
        <dbReference type="ARBA" id="ARBA00001049"/>
    </source>
</evidence>
<feature type="binding site" evidence="10">
    <location>
        <position position="508"/>
    </location>
    <ligand>
        <name>L-glutamate</name>
        <dbReference type="ChEBI" id="CHEBI:29985"/>
    </ligand>
</feature>
<dbReference type="InterPro" id="IPR043138">
    <property type="entry name" value="GGT_lsub"/>
</dbReference>
<comment type="subunit">
    <text evidence="11">This enzyme consists of two polypeptide chains, which are synthesized in precursor form from a single polypeptide.</text>
</comment>
<feature type="binding site" evidence="10">
    <location>
        <position position="462"/>
    </location>
    <ligand>
        <name>L-glutamate</name>
        <dbReference type="ChEBI" id="CHEBI:29985"/>
    </ligand>
</feature>
<evidence type="ECO:0000256" key="4">
    <source>
        <dbReference type="ARBA" id="ARBA00022679"/>
    </source>
</evidence>
<dbReference type="GO" id="GO:0103068">
    <property type="term" value="F:leukotriene C4 gamma-glutamyl transferase activity"/>
    <property type="evidence" value="ECO:0007669"/>
    <property type="project" value="UniProtKB-EC"/>
</dbReference>
<dbReference type="SUPFAM" id="SSF56235">
    <property type="entry name" value="N-terminal nucleophile aminohydrolases (Ntn hydrolases)"/>
    <property type="match status" value="1"/>
</dbReference>
<comment type="catalytic activity">
    <reaction evidence="1 11">
        <text>an S-substituted glutathione + H2O = an S-substituted L-cysteinylglycine + L-glutamate</text>
        <dbReference type="Rhea" id="RHEA:59468"/>
        <dbReference type="ChEBI" id="CHEBI:15377"/>
        <dbReference type="ChEBI" id="CHEBI:29985"/>
        <dbReference type="ChEBI" id="CHEBI:90779"/>
        <dbReference type="ChEBI" id="CHEBI:143103"/>
        <dbReference type="EC" id="3.4.19.13"/>
    </reaction>
</comment>
<dbReference type="UniPathway" id="UPA00204"/>
<keyword evidence="7 11" id="KW-0012">Acyltransferase</keyword>